<comment type="caution">
    <text evidence="1">The sequence shown here is derived from an EMBL/GenBank/DDBJ whole genome shotgun (WGS) entry which is preliminary data.</text>
</comment>
<organism evidence="1 2">
    <name type="scientific">Arctium lappa</name>
    <name type="common">Greater burdock</name>
    <name type="synonym">Lappa major</name>
    <dbReference type="NCBI Taxonomy" id="4217"/>
    <lineage>
        <taxon>Eukaryota</taxon>
        <taxon>Viridiplantae</taxon>
        <taxon>Streptophyta</taxon>
        <taxon>Embryophyta</taxon>
        <taxon>Tracheophyta</taxon>
        <taxon>Spermatophyta</taxon>
        <taxon>Magnoliopsida</taxon>
        <taxon>eudicotyledons</taxon>
        <taxon>Gunneridae</taxon>
        <taxon>Pentapetalae</taxon>
        <taxon>asterids</taxon>
        <taxon>campanulids</taxon>
        <taxon>Asterales</taxon>
        <taxon>Asteraceae</taxon>
        <taxon>Carduoideae</taxon>
        <taxon>Cardueae</taxon>
        <taxon>Arctiinae</taxon>
        <taxon>Arctium</taxon>
    </lineage>
</organism>
<accession>A0ACB9EKI2</accession>
<dbReference type="Proteomes" id="UP001055879">
    <property type="component" value="Linkage Group LG02"/>
</dbReference>
<name>A0ACB9EKI2_ARCLA</name>
<sequence length="195" mass="21952">MGAKKNSPTSLVPSKKNLGKVPKRIHKAEREKMKREHLNELFMQLADALEVGEQNSGKASILGETSRFIKVMLDQIKSLKKENAGLLLESEYVRLEKNEIEDETCGLQTQIGELKRRLIKEEKKLDLNAPPIELESQYFMEDSPILKPVFVFPAYPNLQLDGDGGIGVGKAASNVSKPHPRYPTPLDSWPFQLMP</sequence>
<gene>
    <name evidence="1" type="ORF">L6452_07038</name>
</gene>
<evidence type="ECO:0000313" key="1">
    <source>
        <dbReference type="EMBL" id="KAI3759315.1"/>
    </source>
</evidence>
<reference evidence="2" key="1">
    <citation type="journal article" date="2022" name="Mol. Ecol. Resour.">
        <title>The genomes of chicory, endive, great burdock and yacon provide insights into Asteraceae palaeo-polyploidization history and plant inulin production.</title>
        <authorList>
            <person name="Fan W."/>
            <person name="Wang S."/>
            <person name="Wang H."/>
            <person name="Wang A."/>
            <person name="Jiang F."/>
            <person name="Liu H."/>
            <person name="Zhao H."/>
            <person name="Xu D."/>
            <person name="Zhang Y."/>
        </authorList>
    </citation>
    <scope>NUCLEOTIDE SEQUENCE [LARGE SCALE GENOMIC DNA]</scope>
    <source>
        <strain evidence="2">cv. Niubang</strain>
    </source>
</reference>
<dbReference type="EMBL" id="CM042048">
    <property type="protein sequence ID" value="KAI3759315.1"/>
    <property type="molecule type" value="Genomic_DNA"/>
</dbReference>
<keyword evidence="2" id="KW-1185">Reference proteome</keyword>
<protein>
    <submittedName>
        <fullName evidence="1">Uncharacterized protein</fullName>
    </submittedName>
</protein>
<evidence type="ECO:0000313" key="2">
    <source>
        <dbReference type="Proteomes" id="UP001055879"/>
    </source>
</evidence>
<proteinExistence type="predicted"/>
<reference evidence="1 2" key="2">
    <citation type="journal article" date="2022" name="Mol. Ecol. Resour.">
        <title>The genomes of chicory, endive, great burdock and yacon provide insights into Asteraceae paleo-polyploidization history and plant inulin production.</title>
        <authorList>
            <person name="Fan W."/>
            <person name="Wang S."/>
            <person name="Wang H."/>
            <person name="Wang A."/>
            <person name="Jiang F."/>
            <person name="Liu H."/>
            <person name="Zhao H."/>
            <person name="Xu D."/>
            <person name="Zhang Y."/>
        </authorList>
    </citation>
    <scope>NUCLEOTIDE SEQUENCE [LARGE SCALE GENOMIC DNA]</scope>
    <source>
        <strain evidence="2">cv. Niubang</strain>
    </source>
</reference>